<dbReference type="EMBL" id="AZHX01003212">
    <property type="protein sequence ID" value="ETW91957.1"/>
    <property type="molecule type" value="Genomic_DNA"/>
</dbReference>
<sequence>MYNAYTPFIVGTDIRKVHDLIACLNEVQSKILRLFGEEVCRLYQIALG</sequence>
<dbReference type="Proteomes" id="UP000019140">
    <property type="component" value="Unassembled WGS sequence"/>
</dbReference>
<name>W4L1Q1_9BACT</name>
<protein>
    <submittedName>
        <fullName evidence="1">Uncharacterized protein</fullName>
    </submittedName>
</protein>
<evidence type="ECO:0000313" key="1">
    <source>
        <dbReference type="EMBL" id="ETW91957.1"/>
    </source>
</evidence>
<proteinExistence type="predicted"/>
<keyword evidence="2" id="KW-1185">Reference proteome</keyword>
<accession>W4L1Q1</accession>
<evidence type="ECO:0000313" key="2">
    <source>
        <dbReference type="Proteomes" id="UP000019140"/>
    </source>
</evidence>
<gene>
    <name evidence="1" type="ORF">ETSY2_55175</name>
</gene>
<comment type="caution">
    <text evidence="1">The sequence shown here is derived from an EMBL/GenBank/DDBJ whole genome shotgun (WGS) entry which is preliminary data.</text>
</comment>
<dbReference type="HOGENOM" id="CLU_3150694_0_0_7"/>
<reference evidence="1 2" key="1">
    <citation type="journal article" date="2014" name="Nature">
        <title>An environmental bacterial taxon with a large and distinct metabolic repertoire.</title>
        <authorList>
            <person name="Wilson M.C."/>
            <person name="Mori T."/>
            <person name="Ruckert C."/>
            <person name="Uria A.R."/>
            <person name="Helf M.J."/>
            <person name="Takada K."/>
            <person name="Gernert C."/>
            <person name="Steffens U.A."/>
            <person name="Heycke N."/>
            <person name="Schmitt S."/>
            <person name="Rinke C."/>
            <person name="Helfrich E.J."/>
            <person name="Brachmann A.O."/>
            <person name="Gurgui C."/>
            <person name="Wakimoto T."/>
            <person name="Kracht M."/>
            <person name="Crusemann M."/>
            <person name="Hentschel U."/>
            <person name="Abe I."/>
            <person name="Matsunaga S."/>
            <person name="Kalinowski J."/>
            <person name="Takeyama H."/>
            <person name="Piel J."/>
        </authorList>
    </citation>
    <scope>NUCLEOTIDE SEQUENCE [LARGE SCALE GENOMIC DNA]</scope>
    <source>
        <strain evidence="2">TSY2</strain>
    </source>
</reference>
<organism evidence="1 2">
    <name type="scientific">Candidatus Entotheonella gemina</name>
    <dbReference type="NCBI Taxonomy" id="1429439"/>
    <lineage>
        <taxon>Bacteria</taxon>
        <taxon>Pseudomonadati</taxon>
        <taxon>Nitrospinota/Tectimicrobiota group</taxon>
        <taxon>Candidatus Tectimicrobiota</taxon>
        <taxon>Candidatus Entotheonellia</taxon>
        <taxon>Candidatus Entotheonellales</taxon>
        <taxon>Candidatus Entotheonellaceae</taxon>
        <taxon>Candidatus Entotheonella</taxon>
    </lineage>
</organism>
<dbReference type="AlphaFoldDB" id="W4L1Q1"/>